<name>A0A5M3XN94_9ACTN</name>
<proteinExistence type="predicted"/>
<keyword evidence="3" id="KW-1185">Reference proteome</keyword>
<evidence type="ECO:0000313" key="2">
    <source>
        <dbReference type="EMBL" id="GES22206.1"/>
    </source>
</evidence>
<gene>
    <name evidence="2" type="ORF">Aple_051030</name>
</gene>
<dbReference type="AlphaFoldDB" id="A0A5M3XN94"/>
<dbReference type="EMBL" id="BLAF01000029">
    <property type="protein sequence ID" value="GES22206.1"/>
    <property type="molecule type" value="Genomic_DNA"/>
</dbReference>
<protein>
    <submittedName>
        <fullName evidence="2">Uncharacterized protein</fullName>
    </submittedName>
</protein>
<evidence type="ECO:0000313" key="3">
    <source>
        <dbReference type="Proteomes" id="UP000377595"/>
    </source>
</evidence>
<keyword evidence="1" id="KW-1133">Transmembrane helix</keyword>
<dbReference type="RefSeq" id="WP_155347166.1">
    <property type="nucleotide sequence ID" value="NZ_BAAAHM010000002.1"/>
</dbReference>
<dbReference type="Proteomes" id="UP000377595">
    <property type="component" value="Unassembled WGS sequence"/>
</dbReference>
<accession>A0A5M3XN94</accession>
<keyword evidence="1" id="KW-0812">Transmembrane</keyword>
<dbReference type="OrthoDB" id="9967992at2"/>
<feature type="transmembrane region" description="Helical" evidence="1">
    <location>
        <begin position="32"/>
        <end position="52"/>
    </location>
</feature>
<keyword evidence="1" id="KW-0472">Membrane</keyword>
<evidence type="ECO:0000256" key="1">
    <source>
        <dbReference type="SAM" id="Phobius"/>
    </source>
</evidence>
<reference evidence="2 3" key="1">
    <citation type="submission" date="2019-10" db="EMBL/GenBank/DDBJ databases">
        <title>Whole genome shotgun sequence of Acrocarpospora pleiomorpha NBRC 16267.</title>
        <authorList>
            <person name="Ichikawa N."/>
            <person name="Kimura A."/>
            <person name="Kitahashi Y."/>
            <person name="Komaki H."/>
            <person name="Oguchi A."/>
        </authorList>
    </citation>
    <scope>NUCLEOTIDE SEQUENCE [LARGE SCALE GENOMIC DNA]</scope>
    <source>
        <strain evidence="2 3">NBRC 16267</strain>
    </source>
</reference>
<sequence length="125" mass="13237">MPVHVTAATLTSATLSAVMVHAISNGTAFTVAAVITLGCGALVVGTLLRYLVTRRRVSGALHTHMALHRNTCCNPDARYLCACGKGKAAWITIARNGHSEEGFCVTCGTRATYDRTPANHRENPS</sequence>
<comment type="caution">
    <text evidence="2">The sequence shown here is derived from an EMBL/GenBank/DDBJ whole genome shotgun (WGS) entry which is preliminary data.</text>
</comment>
<organism evidence="2 3">
    <name type="scientific">Acrocarpospora pleiomorpha</name>
    <dbReference type="NCBI Taxonomy" id="90975"/>
    <lineage>
        <taxon>Bacteria</taxon>
        <taxon>Bacillati</taxon>
        <taxon>Actinomycetota</taxon>
        <taxon>Actinomycetes</taxon>
        <taxon>Streptosporangiales</taxon>
        <taxon>Streptosporangiaceae</taxon>
        <taxon>Acrocarpospora</taxon>
    </lineage>
</organism>